<feature type="non-terminal residue" evidence="1">
    <location>
        <position position="1"/>
    </location>
</feature>
<evidence type="ECO:0000313" key="1">
    <source>
        <dbReference type="EMBL" id="KAK2142688.1"/>
    </source>
</evidence>
<gene>
    <name evidence="1" type="ORF">LSH36_923g01055</name>
</gene>
<accession>A0AAD9MSN4</accession>
<reference evidence="1" key="1">
    <citation type="journal article" date="2023" name="Mol. Biol. Evol.">
        <title>Third-Generation Sequencing Reveals the Adaptive Role of the Epigenome in Three Deep-Sea Polychaetes.</title>
        <authorList>
            <person name="Perez M."/>
            <person name="Aroh O."/>
            <person name="Sun Y."/>
            <person name="Lan Y."/>
            <person name="Juniper S.K."/>
            <person name="Young C.R."/>
            <person name="Angers B."/>
            <person name="Qian P.Y."/>
        </authorList>
    </citation>
    <scope>NUCLEOTIDE SEQUENCE</scope>
    <source>
        <strain evidence="1">P08H-3</strain>
    </source>
</reference>
<proteinExistence type="predicted"/>
<sequence length="125" mass="14075">MTSVGTSKYEMKRKKVNTEQPFGSNDDGSAKLVFDGDLSITAIFTSSAIRAAQASNKSYAYFLDSASNWNDSLIVVKHYVLNIHLADQHICLIIRQKDGCYVIFSVFSMDLARVKYKAHCLWLKN</sequence>
<dbReference type="Gene3D" id="2.40.50.960">
    <property type="match status" value="1"/>
</dbReference>
<dbReference type="EMBL" id="JAODUP010000923">
    <property type="protein sequence ID" value="KAK2142688.1"/>
    <property type="molecule type" value="Genomic_DNA"/>
</dbReference>
<organism evidence="1 2">
    <name type="scientific">Paralvinella palmiformis</name>
    <dbReference type="NCBI Taxonomy" id="53620"/>
    <lineage>
        <taxon>Eukaryota</taxon>
        <taxon>Metazoa</taxon>
        <taxon>Spiralia</taxon>
        <taxon>Lophotrochozoa</taxon>
        <taxon>Annelida</taxon>
        <taxon>Polychaeta</taxon>
        <taxon>Sedentaria</taxon>
        <taxon>Canalipalpata</taxon>
        <taxon>Terebellida</taxon>
        <taxon>Terebelliformia</taxon>
        <taxon>Alvinellidae</taxon>
        <taxon>Paralvinella</taxon>
    </lineage>
</organism>
<comment type="caution">
    <text evidence="1">The sequence shown here is derived from an EMBL/GenBank/DDBJ whole genome shotgun (WGS) entry which is preliminary data.</text>
</comment>
<dbReference type="Proteomes" id="UP001208570">
    <property type="component" value="Unassembled WGS sequence"/>
</dbReference>
<evidence type="ECO:0000313" key="2">
    <source>
        <dbReference type="Proteomes" id="UP001208570"/>
    </source>
</evidence>
<protein>
    <submittedName>
        <fullName evidence="1">Uncharacterized protein</fullName>
    </submittedName>
</protein>
<name>A0AAD9MSN4_9ANNE</name>
<dbReference type="AlphaFoldDB" id="A0AAD9MSN4"/>
<keyword evidence="2" id="KW-1185">Reference proteome</keyword>